<dbReference type="PRINTS" id="PR00344">
    <property type="entry name" value="BCTRLSENSOR"/>
</dbReference>
<keyword evidence="5 8" id="KW-0418">Kinase</keyword>
<dbReference type="GO" id="GO:0016301">
    <property type="term" value="F:kinase activity"/>
    <property type="evidence" value="ECO:0007669"/>
    <property type="project" value="UniProtKB-KW"/>
</dbReference>
<dbReference type="SMART" id="SM00387">
    <property type="entry name" value="HATPase_c"/>
    <property type="match status" value="1"/>
</dbReference>
<dbReference type="InterPro" id="IPR036890">
    <property type="entry name" value="HATPase_C_sf"/>
</dbReference>
<dbReference type="Proteomes" id="UP001285263">
    <property type="component" value="Unassembled WGS sequence"/>
</dbReference>
<dbReference type="RefSeq" id="WP_320425556.1">
    <property type="nucleotide sequence ID" value="NZ_JAXCLA010000008.1"/>
</dbReference>
<dbReference type="InterPro" id="IPR003661">
    <property type="entry name" value="HisK_dim/P_dom"/>
</dbReference>
<dbReference type="Gene3D" id="1.10.287.130">
    <property type="match status" value="1"/>
</dbReference>
<dbReference type="EMBL" id="JAXCLA010000008">
    <property type="protein sequence ID" value="MDY0747594.1"/>
    <property type="molecule type" value="Genomic_DNA"/>
</dbReference>
<accession>A0ABU5DN86</accession>
<gene>
    <name evidence="8" type="ORF">SNE35_24035</name>
</gene>
<dbReference type="Pfam" id="PF00512">
    <property type="entry name" value="HisKA"/>
    <property type="match status" value="1"/>
</dbReference>
<dbReference type="InterPro" id="IPR003018">
    <property type="entry name" value="GAF"/>
</dbReference>
<protein>
    <recommendedName>
        <fullName evidence="2">histidine kinase</fullName>
        <ecNumber evidence="2">2.7.13.3</ecNumber>
    </recommendedName>
</protein>
<dbReference type="Gene3D" id="3.30.450.40">
    <property type="match status" value="1"/>
</dbReference>
<comment type="caution">
    <text evidence="8">The sequence shown here is derived from an EMBL/GenBank/DDBJ whole genome shotgun (WGS) entry which is preliminary data.</text>
</comment>
<dbReference type="PROSITE" id="PS50109">
    <property type="entry name" value="HIS_KIN"/>
    <property type="match status" value="1"/>
</dbReference>
<evidence type="ECO:0000256" key="2">
    <source>
        <dbReference type="ARBA" id="ARBA00012438"/>
    </source>
</evidence>
<evidence type="ECO:0000259" key="7">
    <source>
        <dbReference type="PROSITE" id="PS50109"/>
    </source>
</evidence>
<dbReference type="PANTHER" id="PTHR43711">
    <property type="entry name" value="TWO-COMPONENT HISTIDINE KINASE"/>
    <property type="match status" value="1"/>
</dbReference>
<evidence type="ECO:0000256" key="3">
    <source>
        <dbReference type="ARBA" id="ARBA00022553"/>
    </source>
</evidence>
<organism evidence="8 9">
    <name type="scientific">Roseateles agri</name>
    <dbReference type="NCBI Taxonomy" id="3098619"/>
    <lineage>
        <taxon>Bacteria</taxon>
        <taxon>Pseudomonadati</taxon>
        <taxon>Pseudomonadota</taxon>
        <taxon>Betaproteobacteria</taxon>
        <taxon>Burkholderiales</taxon>
        <taxon>Sphaerotilaceae</taxon>
        <taxon>Roseateles</taxon>
    </lineage>
</organism>
<keyword evidence="4" id="KW-0808">Transferase</keyword>
<dbReference type="Pfam" id="PF01590">
    <property type="entry name" value="GAF"/>
    <property type="match status" value="1"/>
</dbReference>
<proteinExistence type="predicted"/>
<keyword evidence="9" id="KW-1185">Reference proteome</keyword>
<keyword evidence="6" id="KW-0902">Two-component regulatory system</keyword>
<dbReference type="InterPro" id="IPR005467">
    <property type="entry name" value="His_kinase_dom"/>
</dbReference>
<dbReference type="InterPro" id="IPR036097">
    <property type="entry name" value="HisK_dim/P_sf"/>
</dbReference>
<reference evidence="8 9" key="1">
    <citation type="submission" date="2023-11" db="EMBL/GenBank/DDBJ databases">
        <title>Paucibacter sp. nov., isolated from fresh soil in Korea.</title>
        <authorList>
            <person name="Le N.T.T."/>
        </authorList>
    </citation>
    <scope>NUCLEOTIDE SEQUENCE [LARGE SCALE GENOMIC DNA]</scope>
    <source>
        <strain evidence="8 9">R3-3</strain>
    </source>
</reference>
<evidence type="ECO:0000256" key="4">
    <source>
        <dbReference type="ARBA" id="ARBA00022679"/>
    </source>
</evidence>
<dbReference type="InterPro" id="IPR029016">
    <property type="entry name" value="GAF-like_dom_sf"/>
</dbReference>
<evidence type="ECO:0000256" key="5">
    <source>
        <dbReference type="ARBA" id="ARBA00022777"/>
    </source>
</evidence>
<dbReference type="EC" id="2.7.13.3" evidence="2"/>
<dbReference type="InterPro" id="IPR050736">
    <property type="entry name" value="Sensor_HK_Regulatory"/>
</dbReference>
<dbReference type="InterPro" id="IPR004358">
    <property type="entry name" value="Sig_transdc_His_kin-like_C"/>
</dbReference>
<dbReference type="CDD" id="cd00075">
    <property type="entry name" value="HATPase"/>
    <property type="match status" value="1"/>
</dbReference>
<feature type="domain" description="Histidine kinase" evidence="7">
    <location>
        <begin position="179"/>
        <end position="389"/>
    </location>
</feature>
<evidence type="ECO:0000256" key="6">
    <source>
        <dbReference type="ARBA" id="ARBA00023012"/>
    </source>
</evidence>
<evidence type="ECO:0000313" key="8">
    <source>
        <dbReference type="EMBL" id="MDY0747594.1"/>
    </source>
</evidence>
<dbReference type="CDD" id="cd00082">
    <property type="entry name" value="HisKA"/>
    <property type="match status" value="1"/>
</dbReference>
<dbReference type="SMART" id="SM00388">
    <property type="entry name" value="HisKA"/>
    <property type="match status" value="1"/>
</dbReference>
<dbReference type="Pfam" id="PF02518">
    <property type="entry name" value="HATPase_c"/>
    <property type="match status" value="1"/>
</dbReference>
<evidence type="ECO:0000256" key="1">
    <source>
        <dbReference type="ARBA" id="ARBA00000085"/>
    </source>
</evidence>
<evidence type="ECO:0000313" key="9">
    <source>
        <dbReference type="Proteomes" id="UP001285263"/>
    </source>
</evidence>
<dbReference type="SUPFAM" id="SSF47384">
    <property type="entry name" value="Homodimeric domain of signal transducing histidine kinase"/>
    <property type="match status" value="1"/>
</dbReference>
<dbReference type="PANTHER" id="PTHR43711:SF1">
    <property type="entry name" value="HISTIDINE KINASE 1"/>
    <property type="match status" value="1"/>
</dbReference>
<dbReference type="SUPFAM" id="SSF55874">
    <property type="entry name" value="ATPase domain of HSP90 chaperone/DNA topoisomerase II/histidine kinase"/>
    <property type="match status" value="1"/>
</dbReference>
<dbReference type="Gene3D" id="3.30.565.10">
    <property type="entry name" value="Histidine kinase-like ATPase, C-terminal domain"/>
    <property type="match status" value="1"/>
</dbReference>
<keyword evidence="3" id="KW-0597">Phosphoprotein</keyword>
<dbReference type="SUPFAM" id="SSF55781">
    <property type="entry name" value="GAF domain-like"/>
    <property type="match status" value="1"/>
</dbReference>
<dbReference type="SMART" id="SM00065">
    <property type="entry name" value="GAF"/>
    <property type="match status" value="1"/>
</dbReference>
<dbReference type="InterPro" id="IPR003594">
    <property type="entry name" value="HATPase_dom"/>
</dbReference>
<comment type="catalytic activity">
    <reaction evidence="1">
        <text>ATP + protein L-histidine = ADP + protein N-phospho-L-histidine.</text>
        <dbReference type="EC" id="2.7.13.3"/>
    </reaction>
</comment>
<name>A0ABU5DN86_9BURK</name>
<sequence length="396" mass="42906">MESASAEVAAVTGIESVPRILDVVCRTTGMGFAAVARVTESQWICCASRDEIGFGLKAGGELPLQTTICNEIRQSGEAVVIDHVAEDEAYHAHPTPALYGFQSYISVPIIRKGGKFWGTLCAIDPRPAKLNSAEVRNTFNLFAELIAVHLDNNDSVMNAESNLDLVRQQSLLREQFIAVLGHDLRSPLQTILTSLHVIALAPDRSAAMIGILKKSATRMAELVDNLMDFARARLGQGMTIQPVLEQNLGDELRQVVDELLSAHPGRAIDYRDELAAPVWCEAPRLAQLVSNLLINALKYGDPNEPVGFRARDVEGTLELSVTNYGTDIPLADQQSLFEPFVRGARPGGGEGLGLGLYIVWSIARAHGGEIQVSSRDGMTTFTFRMPLLGSSDDTIG</sequence>